<dbReference type="GO" id="GO:0004180">
    <property type="term" value="F:carboxypeptidase activity"/>
    <property type="evidence" value="ECO:0007669"/>
    <property type="project" value="UniProtKB-KW"/>
</dbReference>
<dbReference type="GO" id="GO:0005576">
    <property type="term" value="C:extracellular region"/>
    <property type="evidence" value="ECO:0007669"/>
    <property type="project" value="UniProtKB-SubCell"/>
</dbReference>
<name>A0A951QPA7_9CYAN</name>
<feature type="domain" description="SD-repeat containing protein B" evidence="4">
    <location>
        <begin position="349"/>
        <end position="423"/>
    </location>
</feature>
<comment type="caution">
    <text evidence="5">The sequence shown here is derived from an EMBL/GenBank/DDBJ whole genome shotgun (WGS) entry which is preliminary data.</text>
</comment>
<dbReference type="Pfam" id="PF17210">
    <property type="entry name" value="SdrD_B"/>
    <property type="match status" value="2"/>
</dbReference>
<comment type="subcellular location">
    <subcellularLocation>
        <location evidence="1">Secreted</location>
    </subcellularLocation>
</comment>
<evidence type="ECO:0000259" key="4">
    <source>
        <dbReference type="Pfam" id="PF17210"/>
    </source>
</evidence>
<keyword evidence="3" id="KW-0732">Signal</keyword>
<reference evidence="5" key="2">
    <citation type="journal article" date="2022" name="Microbiol. Resour. Announc.">
        <title>Metagenome Sequencing to Explore Phylogenomics of Terrestrial Cyanobacteria.</title>
        <authorList>
            <person name="Ward R.D."/>
            <person name="Stajich J.E."/>
            <person name="Johansen J.R."/>
            <person name="Huntemann M."/>
            <person name="Clum A."/>
            <person name="Foster B."/>
            <person name="Foster B."/>
            <person name="Roux S."/>
            <person name="Palaniappan K."/>
            <person name="Varghese N."/>
            <person name="Mukherjee S."/>
            <person name="Reddy T.B.K."/>
            <person name="Daum C."/>
            <person name="Copeland A."/>
            <person name="Chen I.A."/>
            <person name="Ivanova N.N."/>
            <person name="Kyrpides N.C."/>
            <person name="Shapiro N."/>
            <person name="Eloe-Fadrosh E.A."/>
            <person name="Pietrasiak N."/>
        </authorList>
    </citation>
    <scope>NUCLEOTIDE SEQUENCE</scope>
    <source>
        <strain evidence="5">GSE-NOS-MK-12-04C</strain>
    </source>
</reference>
<dbReference type="InterPro" id="IPR033764">
    <property type="entry name" value="Sdr_B"/>
</dbReference>
<dbReference type="PANTHER" id="PTHR23303">
    <property type="entry name" value="CARBOXYPEPTIDASE REGULATORY REGION-CONTAINING"/>
    <property type="match status" value="1"/>
</dbReference>
<proteinExistence type="predicted"/>
<protein>
    <submittedName>
        <fullName evidence="5">Carboxypeptidase regulatory-like domain-containing protein</fullName>
    </submittedName>
</protein>
<dbReference type="SUPFAM" id="SSF117074">
    <property type="entry name" value="Hypothetical protein PA1324"/>
    <property type="match status" value="2"/>
</dbReference>
<dbReference type="EMBL" id="JAHHGZ010000022">
    <property type="protein sequence ID" value="MBW4669590.1"/>
    <property type="molecule type" value="Genomic_DNA"/>
</dbReference>
<dbReference type="PANTHER" id="PTHR23303:SF15">
    <property type="entry name" value="COLOSSIN-A"/>
    <property type="match status" value="1"/>
</dbReference>
<organism evidence="5 6">
    <name type="scientific">Cyanomargarita calcarea GSE-NOS-MK-12-04C</name>
    <dbReference type="NCBI Taxonomy" id="2839659"/>
    <lineage>
        <taxon>Bacteria</taxon>
        <taxon>Bacillati</taxon>
        <taxon>Cyanobacteriota</taxon>
        <taxon>Cyanophyceae</taxon>
        <taxon>Nostocales</taxon>
        <taxon>Cyanomargaritaceae</taxon>
        <taxon>Cyanomargarita</taxon>
    </lineage>
</organism>
<dbReference type="Proteomes" id="UP000729701">
    <property type="component" value="Unassembled WGS sequence"/>
</dbReference>
<feature type="domain" description="SD-repeat containing protein B" evidence="4">
    <location>
        <begin position="237"/>
        <end position="327"/>
    </location>
</feature>
<evidence type="ECO:0000313" key="6">
    <source>
        <dbReference type="Proteomes" id="UP000729701"/>
    </source>
</evidence>
<dbReference type="InterPro" id="IPR013783">
    <property type="entry name" value="Ig-like_fold"/>
</dbReference>
<keyword evidence="2" id="KW-0964">Secreted</keyword>
<reference evidence="5" key="1">
    <citation type="submission" date="2021-05" db="EMBL/GenBank/DDBJ databases">
        <authorList>
            <person name="Pietrasiak N."/>
            <person name="Ward R."/>
            <person name="Stajich J.E."/>
            <person name="Kurbessoian T."/>
        </authorList>
    </citation>
    <scope>NUCLEOTIDE SEQUENCE</scope>
    <source>
        <strain evidence="5">GSE-NOS-MK-12-04C</strain>
    </source>
</reference>
<evidence type="ECO:0000256" key="2">
    <source>
        <dbReference type="ARBA" id="ARBA00022525"/>
    </source>
</evidence>
<keyword evidence="5" id="KW-0378">Hydrolase</keyword>
<evidence type="ECO:0000256" key="3">
    <source>
        <dbReference type="ARBA" id="ARBA00022729"/>
    </source>
</evidence>
<keyword evidence="5" id="KW-0645">Protease</keyword>
<evidence type="ECO:0000313" key="5">
    <source>
        <dbReference type="EMBL" id="MBW4669590.1"/>
    </source>
</evidence>
<dbReference type="AlphaFoldDB" id="A0A951QPA7"/>
<evidence type="ECO:0000256" key="1">
    <source>
        <dbReference type="ARBA" id="ARBA00004613"/>
    </source>
</evidence>
<keyword evidence="5" id="KW-0121">Carboxypeptidase</keyword>
<dbReference type="Gene3D" id="2.60.40.10">
    <property type="entry name" value="Immunoglobulins"/>
    <property type="match status" value="2"/>
</dbReference>
<accession>A0A951QPA7</accession>
<sequence>MPQVSIVDGVSGGRAFAQTSSSCPSGTTPRTLDWTTTFVPDRDDNLTPFLNQNFNVGGIRTTFSFSDSLGSLGTVTDLNETSIRNTVYGGFQEPHLQWNIGPQKNPARGNATLTITFAQPIILAESLNLLDIDRDGARDAGRIYQDRVTVTALNGSSPVDVSLRASSPNNVRITGNTAVGINENAFPQSTNGNIEVTPSGAITQIRVLYEPGTEFGNPIQDESIGVRRIRICAPSALIGDTVFEDRNGNGTQEPGEPGIPNVTLTIIGAGPDNQFGTPDDTITNPRTSTNGNGIYGFNDLPPGNYRVTVTPPQGFLAQPTTGSPQTDVTVAPGQNLNTVDFGFRRSGALIGDQVFIDRNNNRTQEPGEAGINNVTLILRNANGEEVGRTTTNPQGIYGFTGLQPGNYTVQAEIPNGFNPTNSSVVSPGLAALPATIVRPDQTLTTIDFGFRSTRLGAAEAGNLRLVKRITNVFRNGQPLNNADFSRFIDVPNQTNDDGLPNPERFVGQFDITNAPLLSGDEAEYTIYYILESNEALQNVRFCDSIPAGTTYSSGLSVTGAANQARVLSALTPLPEEYANICRDRNNANGSVVVNFNTVPGGQFGFVRFRVRIN</sequence>
<gene>
    <name evidence="5" type="ORF">KME60_19790</name>
</gene>
<dbReference type="InterPro" id="IPR051417">
    <property type="entry name" value="SDr/BOS_complex"/>
</dbReference>